<evidence type="ECO:0000313" key="6">
    <source>
        <dbReference type="EMBL" id="KAG6943703.1"/>
    </source>
</evidence>
<dbReference type="PROSITE" id="PS00697">
    <property type="entry name" value="DNA_LIGASE_A1"/>
    <property type="match status" value="1"/>
</dbReference>
<evidence type="ECO:0000256" key="1">
    <source>
        <dbReference type="ARBA" id="ARBA00022598"/>
    </source>
</evidence>
<accession>A0A8T1TR03</accession>
<dbReference type="OrthoDB" id="93388at2759"/>
<dbReference type="InterPro" id="IPR012310">
    <property type="entry name" value="DNA_ligase_ATP-dep_cent"/>
</dbReference>
<dbReference type="InterPro" id="IPR016059">
    <property type="entry name" value="DNA_ligase_ATP-dep_CS"/>
</dbReference>
<sequence>MEHLASLFDEHDALVHALEDIDVPDGYYAAYTTCSGYMGMKMSVSAPTIVQSGKNLGKKNATDTLTQAYKDILSKYESKLKAGYTIKEIVEPRQLAGLPSPMTLKTWSDHGHKLQYPFFVQPKLDGVRMLVQFDGSGGVRLATRRLHDIAGFEAVKAALLRMLHESDMTNMTIDGELCAHGTSLQIFSGIVRNTSIPEQEKEKLAFHVFDCFDVNMPQMNLATRYPLLRAFVRPARSKFTQLTKTKRSMDRPYELNFNKERRSAWYLKRKKKNDAEYIIVNFAQGKGKNMGCVVFELETADGKRFCSVPNGTYDYRKDLYRQAVKDFPGKFMGKLAKVLIDDISKDGVPLRGRIVQIGRDYNFD</sequence>
<protein>
    <recommendedName>
        <fullName evidence="5">ATP-dependent DNA ligase family profile domain-containing protein</fullName>
    </recommendedName>
</protein>
<keyword evidence="4" id="KW-0234">DNA repair</keyword>
<reference evidence="6" key="1">
    <citation type="submission" date="2021-01" db="EMBL/GenBank/DDBJ databases">
        <title>Phytophthora aleatoria, a newly-described species from Pinus radiata is distinct from Phytophthora cactorum isolates based on comparative genomics.</title>
        <authorList>
            <person name="Mcdougal R."/>
            <person name="Panda P."/>
            <person name="Williams N."/>
            <person name="Studholme D.J."/>
        </authorList>
    </citation>
    <scope>NUCLEOTIDE SEQUENCE</scope>
    <source>
        <strain evidence="6">NZFS 3830</strain>
    </source>
</reference>
<dbReference type="PANTHER" id="PTHR47810:SF1">
    <property type="entry name" value="DNA LIGASE B"/>
    <property type="match status" value="1"/>
</dbReference>
<dbReference type="EMBL" id="JAENGZ010002447">
    <property type="protein sequence ID" value="KAG6943703.1"/>
    <property type="molecule type" value="Genomic_DNA"/>
</dbReference>
<dbReference type="VEuPathDB" id="FungiDB:PC110_g18011"/>
<comment type="caution">
    <text evidence="6">The sequence shown here is derived from an EMBL/GenBank/DDBJ whole genome shotgun (WGS) entry which is preliminary data.</text>
</comment>
<dbReference type="VEuPathDB" id="FungiDB:PC110_g21875"/>
<dbReference type="Pfam" id="PF01068">
    <property type="entry name" value="DNA_ligase_A_M"/>
    <property type="match status" value="1"/>
</dbReference>
<dbReference type="GO" id="GO:0006260">
    <property type="term" value="P:DNA replication"/>
    <property type="evidence" value="ECO:0007669"/>
    <property type="project" value="UniProtKB-KW"/>
</dbReference>
<dbReference type="GO" id="GO:0005524">
    <property type="term" value="F:ATP binding"/>
    <property type="evidence" value="ECO:0007669"/>
    <property type="project" value="InterPro"/>
</dbReference>
<dbReference type="AlphaFoldDB" id="A0A8T1TR03"/>
<evidence type="ECO:0000256" key="2">
    <source>
        <dbReference type="ARBA" id="ARBA00022705"/>
    </source>
</evidence>
<dbReference type="GO" id="GO:0006281">
    <property type="term" value="P:DNA repair"/>
    <property type="evidence" value="ECO:0007669"/>
    <property type="project" value="UniProtKB-KW"/>
</dbReference>
<evidence type="ECO:0000313" key="7">
    <source>
        <dbReference type="Proteomes" id="UP000688947"/>
    </source>
</evidence>
<organism evidence="6 7">
    <name type="scientific">Phytophthora cactorum</name>
    <dbReference type="NCBI Taxonomy" id="29920"/>
    <lineage>
        <taxon>Eukaryota</taxon>
        <taxon>Sar</taxon>
        <taxon>Stramenopiles</taxon>
        <taxon>Oomycota</taxon>
        <taxon>Peronosporomycetes</taxon>
        <taxon>Peronosporales</taxon>
        <taxon>Peronosporaceae</taxon>
        <taxon>Phytophthora</taxon>
    </lineage>
</organism>
<evidence type="ECO:0000259" key="5">
    <source>
        <dbReference type="Pfam" id="PF01068"/>
    </source>
</evidence>
<proteinExistence type="predicted"/>
<feature type="domain" description="ATP-dependent DNA ligase family profile" evidence="5">
    <location>
        <begin position="115"/>
        <end position="245"/>
    </location>
</feature>
<dbReference type="GO" id="GO:0003910">
    <property type="term" value="F:DNA ligase (ATP) activity"/>
    <property type="evidence" value="ECO:0007669"/>
    <property type="project" value="InterPro"/>
</dbReference>
<gene>
    <name evidence="6" type="ORF">JG687_00018292</name>
</gene>
<dbReference type="InterPro" id="IPR050326">
    <property type="entry name" value="NAD_dep_DNA_ligaseB"/>
</dbReference>
<dbReference type="PANTHER" id="PTHR47810">
    <property type="entry name" value="DNA LIGASE"/>
    <property type="match status" value="1"/>
</dbReference>
<evidence type="ECO:0000256" key="3">
    <source>
        <dbReference type="ARBA" id="ARBA00022763"/>
    </source>
</evidence>
<keyword evidence="3" id="KW-0227">DNA damage</keyword>
<keyword evidence="2" id="KW-0235">DNA replication</keyword>
<name>A0A8T1TR03_9STRA</name>
<dbReference type="Proteomes" id="UP000688947">
    <property type="component" value="Unassembled WGS sequence"/>
</dbReference>
<keyword evidence="1" id="KW-0436">Ligase</keyword>
<dbReference type="GO" id="GO:0006310">
    <property type="term" value="P:DNA recombination"/>
    <property type="evidence" value="ECO:0007669"/>
    <property type="project" value="InterPro"/>
</dbReference>
<evidence type="ECO:0000256" key="4">
    <source>
        <dbReference type="ARBA" id="ARBA00023204"/>
    </source>
</evidence>